<comment type="caution">
    <text evidence="2">The sequence shown here is derived from an EMBL/GenBank/DDBJ whole genome shotgun (WGS) entry which is preliminary data.</text>
</comment>
<accession>A0A409VXS6</accession>
<dbReference type="OrthoDB" id="3069791at2759"/>
<protein>
    <submittedName>
        <fullName evidence="2">Uncharacterized protein</fullName>
    </submittedName>
</protein>
<dbReference type="InParanoid" id="A0A409VXS6"/>
<keyword evidence="3" id="KW-1185">Reference proteome</keyword>
<evidence type="ECO:0000313" key="3">
    <source>
        <dbReference type="Proteomes" id="UP000284706"/>
    </source>
</evidence>
<evidence type="ECO:0000256" key="1">
    <source>
        <dbReference type="SAM" id="MobiDB-lite"/>
    </source>
</evidence>
<gene>
    <name evidence="2" type="ORF">CVT26_011498</name>
</gene>
<dbReference type="EMBL" id="NHYE01005518">
    <property type="protein sequence ID" value="PPQ71033.1"/>
    <property type="molecule type" value="Genomic_DNA"/>
</dbReference>
<proteinExistence type="predicted"/>
<organism evidence="2 3">
    <name type="scientific">Gymnopilus dilepis</name>
    <dbReference type="NCBI Taxonomy" id="231916"/>
    <lineage>
        <taxon>Eukaryota</taxon>
        <taxon>Fungi</taxon>
        <taxon>Dikarya</taxon>
        <taxon>Basidiomycota</taxon>
        <taxon>Agaricomycotina</taxon>
        <taxon>Agaricomycetes</taxon>
        <taxon>Agaricomycetidae</taxon>
        <taxon>Agaricales</taxon>
        <taxon>Agaricineae</taxon>
        <taxon>Hymenogastraceae</taxon>
        <taxon>Gymnopilus</taxon>
    </lineage>
</organism>
<dbReference type="AlphaFoldDB" id="A0A409VXS6"/>
<reference evidence="2 3" key="1">
    <citation type="journal article" date="2018" name="Evol. Lett.">
        <title>Horizontal gene cluster transfer increased hallucinogenic mushroom diversity.</title>
        <authorList>
            <person name="Reynolds H.T."/>
            <person name="Vijayakumar V."/>
            <person name="Gluck-Thaler E."/>
            <person name="Korotkin H.B."/>
            <person name="Matheny P.B."/>
            <person name="Slot J.C."/>
        </authorList>
    </citation>
    <scope>NUCLEOTIDE SEQUENCE [LARGE SCALE GENOMIC DNA]</scope>
    <source>
        <strain evidence="2 3">SRW20</strain>
    </source>
</reference>
<feature type="compositionally biased region" description="Basic and acidic residues" evidence="1">
    <location>
        <begin position="59"/>
        <end position="70"/>
    </location>
</feature>
<dbReference type="Proteomes" id="UP000284706">
    <property type="component" value="Unassembled WGS sequence"/>
</dbReference>
<name>A0A409VXS6_9AGAR</name>
<sequence length="199" mass="22509">MDLQGYSYAKRTFLALDLLERLDIKASNGYDGFSRFRILILVFVLKARTQMSRPWTPKEQSHSVAPREKGSGPPSNQHAAAGWSPEAFPAQNGQGDNYHVPNARFAAIGGRNNNNNFKDHRHDLDVPVPEVSLESFCSAYRLNDQIQNLKNLQFTPGTPIDDIEDWKEYGFTSVSWSRLKNANRRFLNDVVGGKWPATK</sequence>
<evidence type="ECO:0000313" key="2">
    <source>
        <dbReference type="EMBL" id="PPQ71033.1"/>
    </source>
</evidence>
<feature type="region of interest" description="Disordered" evidence="1">
    <location>
        <begin position="54"/>
        <end position="95"/>
    </location>
</feature>